<dbReference type="RefSeq" id="WP_181930014.1">
    <property type="nucleotide sequence ID" value="NZ_CP054698.1"/>
</dbReference>
<dbReference type="InterPro" id="IPR051678">
    <property type="entry name" value="AGP_Transferase"/>
</dbReference>
<dbReference type="AlphaFoldDB" id="A0A7D7QJV8"/>
<dbReference type="Pfam" id="PF01636">
    <property type="entry name" value="APH"/>
    <property type="match status" value="1"/>
</dbReference>
<dbReference type="KEGG" id="ned:HUN01_02980"/>
<keyword evidence="2" id="KW-0808">Transferase</keyword>
<dbReference type="CDD" id="cd05152">
    <property type="entry name" value="MPH2"/>
    <property type="match status" value="1"/>
</dbReference>
<dbReference type="GO" id="GO:0016740">
    <property type="term" value="F:transferase activity"/>
    <property type="evidence" value="ECO:0007669"/>
    <property type="project" value="UniProtKB-KW"/>
</dbReference>
<keyword evidence="3" id="KW-1185">Reference proteome</keyword>
<dbReference type="EMBL" id="CP054698">
    <property type="protein sequence ID" value="QMS86580.1"/>
    <property type="molecule type" value="Genomic_DNA"/>
</dbReference>
<reference evidence="3" key="1">
    <citation type="submission" date="2020-06" db="EMBL/GenBank/DDBJ databases">
        <title>Nostoc edaphicum CCNP1411 genome.</title>
        <authorList>
            <person name="Fidor A."/>
            <person name="Grabski M."/>
            <person name="Gawor J."/>
            <person name="Gromadka R."/>
            <person name="Wegrzyn G."/>
            <person name="Mazur-Marzec H."/>
        </authorList>
    </citation>
    <scope>NUCLEOTIDE SEQUENCE [LARGE SCALE GENOMIC DNA]</scope>
    <source>
        <strain evidence="3">CCNP1411</strain>
    </source>
</reference>
<proteinExistence type="predicted"/>
<dbReference type="InterPro" id="IPR002575">
    <property type="entry name" value="Aminoglycoside_PTrfase"/>
</dbReference>
<organism evidence="2 3">
    <name type="scientific">Nostoc edaphicum CCNP1411</name>
    <dbReference type="NCBI Taxonomy" id="1472755"/>
    <lineage>
        <taxon>Bacteria</taxon>
        <taxon>Bacillati</taxon>
        <taxon>Cyanobacteriota</taxon>
        <taxon>Cyanophyceae</taxon>
        <taxon>Nostocales</taxon>
        <taxon>Nostocaceae</taxon>
        <taxon>Nostoc</taxon>
    </lineage>
</organism>
<dbReference type="Gene3D" id="3.30.200.20">
    <property type="entry name" value="Phosphorylase Kinase, domain 1"/>
    <property type="match status" value="1"/>
</dbReference>
<evidence type="ECO:0000313" key="2">
    <source>
        <dbReference type="EMBL" id="QMS86580.1"/>
    </source>
</evidence>
<dbReference type="Proteomes" id="UP000514713">
    <property type="component" value="Chromosome"/>
</dbReference>
<dbReference type="PANTHER" id="PTHR21310:SF15">
    <property type="entry name" value="AMINOGLYCOSIDE PHOSPHOTRANSFERASE DOMAIN-CONTAINING PROTEIN"/>
    <property type="match status" value="1"/>
</dbReference>
<evidence type="ECO:0000259" key="1">
    <source>
        <dbReference type="Pfam" id="PF01636"/>
    </source>
</evidence>
<feature type="domain" description="Aminoglycoside phosphotransferase" evidence="1">
    <location>
        <begin position="27"/>
        <end position="236"/>
    </location>
</feature>
<dbReference type="InterPro" id="IPR011009">
    <property type="entry name" value="Kinase-like_dom_sf"/>
</dbReference>
<accession>A0A7D7QJV8</accession>
<evidence type="ECO:0000313" key="3">
    <source>
        <dbReference type="Proteomes" id="UP000514713"/>
    </source>
</evidence>
<protein>
    <submittedName>
        <fullName evidence="2">Phosphotransferase</fullName>
    </submittedName>
</protein>
<sequence length="294" mass="33283">MKRNDILNLAASYGLQLGDDIFFNEMGIDFKVAFATDIDGNKWVLRIPRRENLAGQIEQEKNILNLAKKHLSISVPNWKIVSPKLVAYPLLENKPVITFNPETHEITWNIDQKDTSIVSSLAKVLVELHQIPVREAVSIGVKLLTPQMVRQEVLSNIESVKREIGISAELETRWRRWLDADSLWPNFSTFIHGDLYAGHILADKNGEVSGIIDWSEGQVSDPSVDFSGHIAVFGEQSLRDLIFWYKKFGGKVWDNIFEHSVERHSASPLNYAIFAIKTNMNEHINAAKGQLGLL</sequence>
<gene>
    <name evidence="2" type="ORF">HUN01_02980</name>
</gene>
<dbReference type="SUPFAM" id="SSF56112">
    <property type="entry name" value="Protein kinase-like (PK-like)"/>
    <property type="match status" value="1"/>
</dbReference>
<dbReference type="Gene3D" id="3.90.1200.10">
    <property type="match status" value="1"/>
</dbReference>
<name>A0A7D7QJV8_9NOSO</name>
<dbReference type="PANTHER" id="PTHR21310">
    <property type="entry name" value="AMINOGLYCOSIDE PHOSPHOTRANSFERASE-RELATED-RELATED"/>
    <property type="match status" value="1"/>
</dbReference>